<dbReference type="InterPro" id="IPR013785">
    <property type="entry name" value="Aldolase_TIM"/>
</dbReference>
<organism evidence="4 5">
    <name type="scientific">Sinobacterium caligoides</name>
    <dbReference type="NCBI Taxonomy" id="933926"/>
    <lineage>
        <taxon>Bacteria</taxon>
        <taxon>Pseudomonadati</taxon>
        <taxon>Pseudomonadota</taxon>
        <taxon>Gammaproteobacteria</taxon>
        <taxon>Cellvibrionales</taxon>
        <taxon>Spongiibacteraceae</taxon>
        <taxon>Sinobacterium</taxon>
    </lineage>
</organism>
<reference evidence="4 5" key="1">
    <citation type="submission" date="2018-11" db="EMBL/GenBank/DDBJ databases">
        <title>Genomic Encyclopedia of Type Strains, Phase IV (KMG-IV): sequencing the most valuable type-strain genomes for metagenomic binning, comparative biology and taxonomic classification.</title>
        <authorList>
            <person name="Goeker M."/>
        </authorList>
    </citation>
    <scope>NUCLEOTIDE SEQUENCE [LARGE SCALE GENOMIC DNA]</scope>
    <source>
        <strain evidence="4 5">DSM 100316</strain>
    </source>
</reference>
<dbReference type="GO" id="GO:0016491">
    <property type="term" value="F:oxidoreductase activity"/>
    <property type="evidence" value="ECO:0007669"/>
    <property type="project" value="UniProtKB-KW"/>
</dbReference>
<dbReference type="InterPro" id="IPR051799">
    <property type="entry name" value="NADH_flavin_oxidoreductase"/>
</dbReference>
<feature type="domain" description="NADH:flavin oxidoreductase/NADH oxidase N-terminal" evidence="3">
    <location>
        <begin position="9"/>
        <end position="258"/>
    </location>
</feature>
<dbReference type="Proteomes" id="UP000275394">
    <property type="component" value="Unassembled WGS sequence"/>
</dbReference>
<proteinExistence type="predicted"/>
<sequence length="396" mass="43546">MSEYLQKCFSTAKINGLSLRNRVIKAATFEGMSRDGVPGEGLINFHRRIAQGGVAMTTIGYCSAEADGRVTDQMLYMDEQIKPQLQRLIAEVQQCGSKVSGQLSHCGNFSKNRQFQGRRPLGPSFGINSVGIAAGMPFAGSLSIAEIKERVQTFARAARFMKDTGFDAIEIHFGHGYGISQFISPRTNKRTDEYGGSLANRMRFALEVLAAVREAVGDDYPLLGKISMMDGVSDGIKIDDAVEIAKMLDRGGIDALVCSGGTSSMNPMLLFRGDSLLHGMIEQEKNPVMRMGLKMVGPKLFRHYPYEDTYFIAQAQRIRDAVACNVVYIGGCNSNRDIERVMAAGFDFVQLGRGLIYDPDFVRHAMADANYKNGCSHCNKCATLIEHPDGIRCTER</sequence>
<name>A0A3N2DPT2_9GAMM</name>
<keyword evidence="2" id="KW-0560">Oxidoreductase</keyword>
<evidence type="ECO:0000256" key="1">
    <source>
        <dbReference type="ARBA" id="ARBA00022630"/>
    </source>
</evidence>
<evidence type="ECO:0000313" key="4">
    <source>
        <dbReference type="EMBL" id="ROS01831.1"/>
    </source>
</evidence>
<dbReference type="InterPro" id="IPR001155">
    <property type="entry name" value="OxRdtase_FMN_N"/>
</dbReference>
<dbReference type="CDD" id="cd02803">
    <property type="entry name" value="OYE_like_FMN_family"/>
    <property type="match status" value="1"/>
</dbReference>
<keyword evidence="1" id="KW-0285">Flavoprotein</keyword>
<dbReference type="OrthoDB" id="8523426at2"/>
<dbReference type="PANTHER" id="PTHR43656">
    <property type="entry name" value="BINDING OXIDOREDUCTASE, PUTATIVE (AFU_ORTHOLOGUE AFUA_2G08260)-RELATED"/>
    <property type="match status" value="1"/>
</dbReference>
<dbReference type="RefSeq" id="WP_123712588.1">
    <property type="nucleotide sequence ID" value="NZ_RKHR01000004.1"/>
</dbReference>
<keyword evidence="5" id="KW-1185">Reference proteome</keyword>
<evidence type="ECO:0000256" key="2">
    <source>
        <dbReference type="ARBA" id="ARBA00023002"/>
    </source>
</evidence>
<comment type="caution">
    <text evidence="4">The sequence shown here is derived from an EMBL/GenBank/DDBJ whole genome shotgun (WGS) entry which is preliminary data.</text>
</comment>
<dbReference type="PANTHER" id="PTHR43656:SF2">
    <property type="entry name" value="BINDING OXIDOREDUCTASE, PUTATIVE (AFU_ORTHOLOGUE AFUA_2G08260)-RELATED"/>
    <property type="match status" value="1"/>
</dbReference>
<dbReference type="Gene3D" id="3.20.20.70">
    <property type="entry name" value="Aldolase class I"/>
    <property type="match status" value="1"/>
</dbReference>
<accession>A0A3N2DPT2</accession>
<dbReference type="SUPFAM" id="SSF51395">
    <property type="entry name" value="FMN-linked oxidoreductases"/>
    <property type="match status" value="1"/>
</dbReference>
<dbReference type="Pfam" id="PF00724">
    <property type="entry name" value="Oxidored_FMN"/>
    <property type="match status" value="1"/>
</dbReference>
<evidence type="ECO:0000313" key="5">
    <source>
        <dbReference type="Proteomes" id="UP000275394"/>
    </source>
</evidence>
<dbReference type="EMBL" id="RKHR01000004">
    <property type="protein sequence ID" value="ROS01831.1"/>
    <property type="molecule type" value="Genomic_DNA"/>
</dbReference>
<gene>
    <name evidence="4" type="ORF">EDC56_2279</name>
</gene>
<dbReference type="AlphaFoldDB" id="A0A3N2DPT2"/>
<evidence type="ECO:0000259" key="3">
    <source>
        <dbReference type="Pfam" id="PF00724"/>
    </source>
</evidence>
<protein>
    <submittedName>
        <fullName evidence="4">2,4-dienoyl-CoA reductase-like NADH-dependent reductase (Old Yellow Enzyme family)</fullName>
    </submittedName>
</protein>
<dbReference type="GO" id="GO:0010181">
    <property type="term" value="F:FMN binding"/>
    <property type="evidence" value="ECO:0007669"/>
    <property type="project" value="InterPro"/>
</dbReference>